<evidence type="ECO:0000313" key="8">
    <source>
        <dbReference type="Proteomes" id="UP000242222"/>
    </source>
</evidence>
<dbReference type="Proteomes" id="UP000242222">
    <property type="component" value="Unassembled WGS sequence"/>
</dbReference>
<comment type="subcellular location">
    <subcellularLocation>
        <location evidence="1">Cell membrane</location>
        <topology evidence="1">Multi-pass membrane protein</topology>
    </subcellularLocation>
</comment>
<evidence type="ECO:0000313" key="7">
    <source>
        <dbReference type="EMBL" id="SFM92670.1"/>
    </source>
</evidence>
<dbReference type="STRING" id="1367852.SAMN05216516_101367"/>
<protein>
    <recommendedName>
        <fullName evidence="9">Polysaccharide biosynthesis C-terminal domain-containing protein</fullName>
    </recommendedName>
</protein>
<keyword evidence="5 6" id="KW-0472">Membrane</keyword>
<dbReference type="InterPro" id="IPR050833">
    <property type="entry name" value="Poly_Biosynth_Transport"/>
</dbReference>
<evidence type="ECO:0000256" key="6">
    <source>
        <dbReference type="SAM" id="Phobius"/>
    </source>
</evidence>
<name>A0A1I4UV59_9GAMM</name>
<dbReference type="AlphaFoldDB" id="A0A1I4UV59"/>
<gene>
    <name evidence="7" type="ORF">SAMN05216516_101367</name>
</gene>
<reference evidence="8" key="1">
    <citation type="submission" date="2016-10" db="EMBL/GenBank/DDBJ databases">
        <authorList>
            <person name="Varghese N."/>
            <person name="Submissions S."/>
        </authorList>
    </citation>
    <scope>NUCLEOTIDE SEQUENCE [LARGE SCALE GENOMIC DNA]</scope>
    <source>
        <strain evidence="8">N6PO6</strain>
    </source>
</reference>
<dbReference type="EMBL" id="FOVC01000001">
    <property type="protein sequence ID" value="SFM92670.1"/>
    <property type="molecule type" value="Genomic_DNA"/>
</dbReference>
<dbReference type="GO" id="GO:0005886">
    <property type="term" value="C:plasma membrane"/>
    <property type="evidence" value="ECO:0007669"/>
    <property type="project" value="UniProtKB-SubCell"/>
</dbReference>
<evidence type="ECO:0008006" key="9">
    <source>
        <dbReference type="Google" id="ProtNLM"/>
    </source>
</evidence>
<evidence type="ECO:0000256" key="1">
    <source>
        <dbReference type="ARBA" id="ARBA00004651"/>
    </source>
</evidence>
<evidence type="ECO:0000256" key="3">
    <source>
        <dbReference type="ARBA" id="ARBA00022692"/>
    </source>
</evidence>
<keyword evidence="3 6" id="KW-0812">Transmembrane</keyword>
<feature type="transmembrane region" description="Helical" evidence="6">
    <location>
        <begin position="82"/>
        <end position="104"/>
    </location>
</feature>
<evidence type="ECO:0000256" key="5">
    <source>
        <dbReference type="ARBA" id="ARBA00023136"/>
    </source>
</evidence>
<proteinExistence type="predicted"/>
<dbReference type="PANTHER" id="PTHR30250">
    <property type="entry name" value="PST FAMILY PREDICTED COLANIC ACID TRANSPORTER"/>
    <property type="match status" value="1"/>
</dbReference>
<organism evidence="7 8">
    <name type="scientific">Izhakiella capsodis</name>
    <dbReference type="NCBI Taxonomy" id="1367852"/>
    <lineage>
        <taxon>Bacteria</taxon>
        <taxon>Pseudomonadati</taxon>
        <taxon>Pseudomonadota</taxon>
        <taxon>Gammaproteobacteria</taxon>
        <taxon>Enterobacterales</taxon>
        <taxon>Erwiniaceae</taxon>
        <taxon>Izhakiella</taxon>
    </lineage>
</organism>
<dbReference type="PANTHER" id="PTHR30250:SF11">
    <property type="entry name" value="O-ANTIGEN TRANSPORTER-RELATED"/>
    <property type="match status" value="1"/>
</dbReference>
<sequence length="183" mass="20483">MVFAFCFADLIVRILLGPEFLEPANVLRIAVCGFIFGNVSYPAGLQILIPHRLARQRMYMMRIAGLINLPVCGLLAWQFGAIGAACSLVLAEYLVFCGIVWLMVKNGIFAAYRVRNHAALLDASRGKNLIKWCEQRSVQPDEIHFLFGQIKAEGVTLPVTAQAIPRGRFFILHTYWQQGCARV</sequence>
<accession>A0A1I4UV59</accession>
<keyword evidence="2" id="KW-1003">Cell membrane</keyword>
<feature type="transmembrane region" description="Helical" evidence="6">
    <location>
        <begin position="26"/>
        <end position="47"/>
    </location>
</feature>
<evidence type="ECO:0000256" key="2">
    <source>
        <dbReference type="ARBA" id="ARBA00022475"/>
    </source>
</evidence>
<evidence type="ECO:0000256" key="4">
    <source>
        <dbReference type="ARBA" id="ARBA00022989"/>
    </source>
</evidence>
<keyword evidence="4 6" id="KW-1133">Transmembrane helix</keyword>
<feature type="transmembrane region" description="Helical" evidence="6">
    <location>
        <begin position="59"/>
        <end position="76"/>
    </location>
</feature>
<keyword evidence="8" id="KW-1185">Reference proteome</keyword>